<protein>
    <submittedName>
        <fullName evidence="1">Uncharacterized protein</fullName>
    </submittedName>
</protein>
<keyword evidence="2" id="KW-1185">Reference proteome</keyword>
<organism evidence="1 2">
    <name type="scientific">Malus baccata</name>
    <name type="common">Siberian crab apple</name>
    <name type="synonym">Pyrus baccata</name>
    <dbReference type="NCBI Taxonomy" id="106549"/>
    <lineage>
        <taxon>Eukaryota</taxon>
        <taxon>Viridiplantae</taxon>
        <taxon>Streptophyta</taxon>
        <taxon>Embryophyta</taxon>
        <taxon>Tracheophyta</taxon>
        <taxon>Spermatophyta</taxon>
        <taxon>Magnoliopsida</taxon>
        <taxon>eudicotyledons</taxon>
        <taxon>Gunneridae</taxon>
        <taxon>Pentapetalae</taxon>
        <taxon>rosids</taxon>
        <taxon>fabids</taxon>
        <taxon>Rosales</taxon>
        <taxon>Rosaceae</taxon>
        <taxon>Amygdaloideae</taxon>
        <taxon>Maleae</taxon>
        <taxon>Malus</taxon>
    </lineage>
</organism>
<evidence type="ECO:0000313" key="1">
    <source>
        <dbReference type="EMBL" id="TQE08800.1"/>
    </source>
</evidence>
<name>A0A540NE61_MALBA</name>
<dbReference type="EMBL" id="VIEB01000066">
    <property type="protein sequence ID" value="TQE08800.1"/>
    <property type="molecule type" value="Genomic_DNA"/>
</dbReference>
<gene>
    <name evidence="1" type="ORF">C1H46_005648</name>
</gene>
<sequence>MPHFAVIVIYSSVILIKREMPEVMSSLRLGLQIGGNDSKTFEIMREVLEVFIIKLYNKLEI</sequence>
<proteinExistence type="predicted"/>
<accession>A0A540NE61</accession>
<dbReference type="AlphaFoldDB" id="A0A540NE61"/>
<reference evidence="1 2" key="1">
    <citation type="journal article" date="2019" name="G3 (Bethesda)">
        <title>Sequencing of a Wild Apple (Malus baccata) Genome Unravels the Differences Between Cultivated and Wild Apple Species Regarding Disease Resistance and Cold Tolerance.</title>
        <authorList>
            <person name="Chen X."/>
        </authorList>
    </citation>
    <scope>NUCLEOTIDE SEQUENCE [LARGE SCALE GENOMIC DNA]</scope>
    <source>
        <strain evidence="2">cv. Shandingzi</strain>
        <tissue evidence="1">Leaves</tissue>
    </source>
</reference>
<dbReference type="Proteomes" id="UP000315295">
    <property type="component" value="Unassembled WGS sequence"/>
</dbReference>
<comment type="caution">
    <text evidence="1">The sequence shown here is derived from an EMBL/GenBank/DDBJ whole genome shotgun (WGS) entry which is preliminary data.</text>
</comment>
<evidence type="ECO:0000313" key="2">
    <source>
        <dbReference type="Proteomes" id="UP000315295"/>
    </source>
</evidence>